<evidence type="ECO:0000256" key="1">
    <source>
        <dbReference type="ARBA" id="ARBA00004167"/>
    </source>
</evidence>
<gene>
    <name evidence="7" type="ORF">FHT02_000739</name>
</gene>
<evidence type="ECO:0000256" key="3">
    <source>
        <dbReference type="ARBA" id="ARBA00022989"/>
    </source>
</evidence>
<feature type="domain" description="Translocation and assembly module TamB C-terminal" evidence="6">
    <location>
        <begin position="1066"/>
        <end position="1416"/>
    </location>
</feature>
<evidence type="ECO:0000259" key="6">
    <source>
        <dbReference type="Pfam" id="PF04357"/>
    </source>
</evidence>
<dbReference type="Proteomes" id="UP000527143">
    <property type="component" value="Unassembled WGS sequence"/>
</dbReference>
<reference evidence="7 8" key="1">
    <citation type="submission" date="2020-08" db="EMBL/GenBank/DDBJ databases">
        <title>Genomic Encyclopedia of Type Strains, Phase IV (KMG-IV): sequencing the most valuable type-strain genomes for metagenomic binning, comparative biology and taxonomic classification.</title>
        <authorList>
            <person name="Goeker M."/>
        </authorList>
    </citation>
    <scope>NUCLEOTIDE SEQUENCE [LARGE SCALE GENOMIC DNA]</scope>
    <source>
        <strain evidence="7 8">DSM 26736</strain>
    </source>
</reference>
<keyword evidence="3 5" id="KW-1133">Transmembrane helix</keyword>
<protein>
    <submittedName>
        <fullName evidence="7">Translocation and assembly module TamB</fullName>
    </submittedName>
</protein>
<feature type="transmembrane region" description="Helical" evidence="5">
    <location>
        <begin position="31"/>
        <end position="50"/>
    </location>
</feature>
<sequence>MASDAPETVEQGTPIRHVVVKPPLWQRVAKWSAIVVGGVVLLLGALVLGINTQPGRDLLVKQINKFTLASGLNFQVGRIEGSLYGAMVLRDVQVRDPKGVFASAKELAVDWRPFSYLHSQIDVRSLTSPEVRILRLPELNQTPSDPNAPLLPDINLDIGRLDIARIDVAPAVDGQRHIASLRGSAHLADGRAQLNADAGTIAAPGVAGGDRVTLKLDAVPAQNKLDIDMRLDAPAKGLVAGLAGLAGLDRPVTLTVGGKGSWKDWRGRAVGTLGGRQLADLSLIAQSGRFQLRGPAYPGVYMEGPVERLTTPQLNIEADAVLADRKVNGTYKFRSDALSVEAKGLIDLGQNRFGNFNIDALLLTPGAIAPNLNGRDVRAALALNGAFATPVVDYKIRAARLGFGETAVEQVYAEGRARVDADRILIPIRARAARVSGLNAAAGGLVTNLSIAGVLAVSGDQILSDNLRLRSDRVDATAVIAADMSEGRYTGALKGRINDYEINGVGIVNLKTDAELYAAPGGGWGIRGQVAAETRRITNEAARNFLGGNAVASARVGLSPTGIITFDNVRLRAPQFRVTSGSGRYDPRGPLLVNANAESTQYGPMTARVSGTLTAPEVLLRMPRPGLGVGLADLEARVRGRGNAYAITATGGTKYGPFDANVLVRTGGALAVDIERAHFAGMEIAGRLQQTAAGPFAGRVTFDGSGIVGSADLGNQAGVQRADIQARALNAAIPGMEEFAIGRALVSASVVLTDTPQIVADAQIANLRSGQFVLQAARAKINYQGGSGTAQMVANGSSGVPFRIAANAQLSPTQWLVALQGQGSGIRFRTAAPARIAVRDGGYRLLPTQLDFDQGTLRLAGSYGKGMAVQARLGRLDLAVVNGFVPGLGLGGTATGSLDFAQANGTGFPSADARLRIDEFTRSSLATVSTPVDFDFVGKLLPDGGDARAIIKRGTTTIGRLVATLRPLGPGAGSWTQRLMAAPLSGGVRYNGPAAVPFSLAGLPNQQLTGAVGLAADFSGRVNAPQLTGVVRADDLTYTNESYGTRLTNIKIDGRFSNDALILNSMTARAGDGTVRAQGRVGLSADSGYPIDLAADLDNAQLARGEALGATATGRITVTKNAQVSKIEGNLTIPEARYEIIRQGAAEVPELTGIRRRSQLAANDNRSGQQNQPSRAAGTFDLNIRVRADNRLFVSGMGLESEWSARIAVGGTSAAPQVRGQLEIVRGTYSFASRRFEVERGTISFQGNQLTNPNVDIAASTTAEGITATLNVSGTAQQPQIAFTSSPNLPQEEVLARLFFGTNVTNLSATEAIQLAAAVNSLRGSGGGGLNPLGTLKSATGIDRLRILGADENSGRGTSLAAGKYITDDIYIEIITDARGFTATQLEIALSRALSLLSQTGSFGGSSVSLRYSRDY</sequence>
<dbReference type="Pfam" id="PF04357">
    <property type="entry name" value="TamB"/>
    <property type="match status" value="1"/>
</dbReference>
<accession>A0A840Y885</accession>
<keyword evidence="8" id="KW-1185">Reference proteome</keyword>
<dbReference type="GO" id="GO:0009306">
    <property type="term" value="P:protein secretion"/>
    <property type="evidence" value="ECO:0007669"/>
    <property type="project" value="InterPro"/>
</dbReference>
<name>A0A840Y885_9SPHN</name>
<dbReference type="GO" id="GO:0005886">
    <property type="term" value="C:plasma membrane"/>
    <property type="evidence" value="ECO:0007669"/>
    <property type="project" value="InterPro"/>
</dbReference>
<dbReference type="RefSeq" id="WP_184084375.1">
    <property type="nucleotide sequence ID" value="NZ_JACIJF010000002.1"/>
</dbReference>
<dbReference type="GO" id="GO:0097347">
    <property type="term" value="C:TAM protein secretion complex"/>
    <property type="evidence" value="ECO:0007669"/>
    <property type="project" value="TreeGrafter"/>
</dbReference>
<evidence type="ECO:0000256" key="4">
    <source>
        <dbReference type="ARBA" id="ARBA00023136"/>
    </source>
</evidence>
<evidence type="ECO:0000256" key="5">
    <source>
        <dbReference type="SAM" id="Phobius"/>
    </source>
</evidence>
<evidence type="ECO:0000256" key="2">
    <source>
        <dbReference type="ARBA" id="ARBA00022692"/>
    </source>
</evidence>
<keyword evidence="4 5" id="KW-0472">Membrane</keyword>
<comment type="caution">
    <text evidence="7">The sequence shown here is derived from an EMBL/GenBank/DDBJ whole genome shotgun (WGS) entry which is preliminary data.</text>
</comment>
<proteinExistence type="predicted"/>
<evidence type="ECO:0000313" key="7">
    <source>
        <dbReference type="EMBL" id="MBB5709517.1"/>
    </source>
</evidence>
<dbReference type="PANTHER" id="PTHR36985">
    <property type="entry name" value="TRANSLOCATION AND ASSEMBLY MODULE SUBUNIT TAMB"/>
    <property type="match status" value="1"/>
</dbReference>
<organism evidence="7 8">
    <name type="scientific">Sphingomonas xinjiangensis</name>
    <dbReference type="NCBI Taxonomy" id="643568"/>
    <lineage>
        <taxon>Bacteria</taxon>
        <taxon>Pseudomonadati</taxon>
        <taxon>Pseudomonadota</taxon>
        <taxon>Alphaproteobacteria</taxon>
        <taxon>Sphingomonadales</taxon>
        <taxon>Sphingomonadaceae</taxon>
        <taxon>Sphingomonas</taxon>
    </lineage>
</organism>
<dbReference type="InterPro" id="IPR007452">
    <property type="entry name" value="TamB_C"/>
</dbReference>
<evidence type="ECO:0000313" key="8">
    <source>
        <dbReference type="Proteomes" id="UP000527143"/>
    </source>
</evidence>
<dbReference type="PANTHER" id="PTHR36985:SF1">
    <property type="entry name" value="TRANSLOCATION AND ASSEMBLY MODULE SUBUNIT TAMB"/>
    <property type="match status" value="1"/>
</dbReference>
<keyword evidence="2 5" id="KW-0812">Transmembrane</keyword>
<dbReference type="EMBL" id="JACIJF010000002">
    <property type="protein sequence ID" value="MBB5709517.1"/>
    <property type="molecule type" value="Genomic_DNA"/>
</dbReference>
<comment type="subcellular location">
    <subcellularLocation>
        <location evidence="1">Membrane</location>
        <topology evidence="1">Single-pass membrane protein</topology>
    </subcellularLocation>
</comment>